<organism evidence="1 2">
    <name type="scientific">Mizuhopecten yessoensis</name>
    <name type="common">Japanese scallop</name>
    <name type="synonym">Patinopecten yessoensis</name>
    <dbReference type="NCBI Taxonomy" id="6573"/>
    <lineage>
        <taxon>Eukaryota</taxon>
        <taxon>Metazoa</taxon>
        <taxon>Spiralia</taxon>
        <taxon>Lophotrochozoa</taxon>
        <taxon>Mollusca</taxon>
        <taxon>Bivalvia</taxon>
        <taxon>Autobranchia</taxon>
        <taxon>Pteriomorphia</taxon>
        <taxon>Pectinida</taxon>
        <taxon>Pectinoidea</taxon>
        <taxon>Pectinidae</taxon>
        <taxon>Mizuhopecten</taxon>
    </lineage>
</organism>
<dbReference type="PANTHER" id="PTHR33480:SF1">
    <property type="entry name" value="TYR RECOMBINASE DOMAIN-CONTAINING PROTEIN"/>
    <property type="match status" value="1"/>
</dbReference>
<evidence type="ECO:0000313" key="1">
    <source>
        <dbReference type="EMBL" id="OWF35840.1"/>
    </source>
</evidence>
<proteinExistence type="predicted"/>
<gene>
    <name evidence="1" type="ORF">KP79_PYT23042</name>
</gene>
<name>A0A210PH83_MIZYE</name>
<keyword evidence="2" id="KW-1185">Reference proteome</keyword>
<reference evidence="1 2" key="1">
    <citation type="journal article" date="2017" name="Nat. Ecol. Evol.">
        <title>Scallop genome provides insights into evolution of bilaterian karyotype and development.</title>
        <authorList>
            <person name="Wang S."/>
            <person name="Zhang J."/>
            <person name="Jiao W."/>
            <person name="Li J."/>
            <person name="Xun X."/>
            <person name="Sun Y."/>
            <person name="Guo X."/>
            <person name="Huan P."/>
            <person name="Dong B."/>
            <person name="Zhang L."/>
            <person name="Hu X."/>
            <person name="Sun X."/>
            <person name="Wang J."/>
            <person name="Zhao C."/>
            <person name="Wang Y."/>
            <person name="Wang D."/>
            <person name="Huang X."/>
            <person name="Wang R."/>
            <person name="Lv J."/>
            <person name="Li Y."/>
            <person name="Zhang Z."/>
            <person name="Liu B."/>
            <person name="Lu W."/>
            <person name="Hui Y."/>
            <person name="Liang J."/>
            <person name="Zhou Z."/>
            <person name="Hou R."/>
            <person name="Li X."/>
            <person name="Liu Y."/>
            <person name="Li H."/>
            <person name="Ning X."/>
            <person name="Lin Y."/>
            <person name="Zhao L."/>
            <person name="Xing Q."/>
            <person name="Dou J."/>
            <person name="Li Y."/>
            <person name="Mao J."/>
            <person name="Guo H."/>
            <person name="Dou H."/>
            <person name="Li T."/>
            <person name="Mu C."/>
            <person name="Jiang W."/>
            <person name="Fu Q."/>
            <person name="Fu X."/>
            <person name="Miao Y."/>
            <person name="Liu J."/>
            <person name="Yu Q."/>
            <person name="Li R."/>
            <person name="Liao H."/>
            <person name="Li X."/>
            <person name="Kong Y."/>
            <person name="Jiang Z."/>
            <person name="Chourrout D."/>
            <person name="Li R."/>
            <person name="Bao Z."/>
        </authorList>
    </citation>
    <scope>NUCLEOTIDE SEQUENCE [LARGE SCALE GENOMIC DNA]</scope>
    <source>
        <strain evidence="1 2">PY_sf001</strain>
    </source>
</reference>
<accession>A0A210PH83</accession>
<protein>
    <submittedName>
        <fullName evidence="1">Uncharacterized protein</fullName>
    </submittedName>
</protein>
<evidence type="ECO:0000313" key="2">
    <source>
        <dbReference type="Proteomes" id="UP000242188"/>
    </source>
</evidence>
<dbReference type="EMBL" id="NEDP02076703">
    <property type="protein sequence ID" value="OWF35840.1"/>
    <property type="molecule type" value="Genomic_DNA"/>
</dbReference>
<dbReference type="OrthoDB" id="6149566at2759"/>
<dbReference type="Proteomes" id="UP000242188">
    <property type="component" value="Unassembled WGS sequence"/>
</dbReference>
<sequence>MKKSECVTRSDTIAGRVPTLASKKLVKVFERMNQDEVGIVARNDDLIVHFGNQWLQKNIENEFKRGSYTSQIMRLVARMLMNSNSSSRKLKPQKDPIHWNYMKSAFLDDIIQATLTTCSQSTENEFDLKNPSNAIK</sequence>
<dbReference type="PANTHER" id="PTHR33480">
    <property type="entry name" value="SET DOMAIN-CONTAINING PROTEIN-RELATED"/>
    <property type="match status" value="1"/>
</dbReference>
<dbReference type="AlphaFoldDB" id="A0A210PH83"/>
<comment type="caution">
    <text evidence="1">The sequence shown here is derived from an EMBL/GenBank/DDBJ whole genome shotgun (WGS) entry which is preliminary data.</text>
</comment>